<keyword evidence="5" id="KW-0808">Transferase</keyword>
<organism evidence="14 15">
    <name type="scientific">Micromonospora luteifusca</name>
    <dbReference type="NCBI Taxonomy" id="709860"/>
    <lineage>
        <taxon>Bacteria</taxon>
        <taxon>Bacillati</taxon>
        <taxon>Actinomycetota</taxon>
        <taxon>Actinomycetes</taxon>
        <taxon>Micromonosporales</taxon>
        <taxon>Micromonosporaceae</taxon>
        <taxon>Micromonospora</taxon>
    </lineage>
</organism>
<accession>A0ABS2M1N5</accession>
<dbReference type="Proteomes" id="UP000764837">
    <property type="component" value="Unassembled WGS sequence"/>
</dbReference>
<evidence type="ECO:0000256" key="3">
    <source>
        <dbReference type="ARBA" id="ARBA00021330"/>
    </source>
</evidence>
<gene>
    <name evidence="14" type="ORF">JOD64_005559</name>
</gene>
<comment type="similarity">
    <text evidence="2">Belongs to the methyltransferase superfamily. HEN1 family.</text>
</comment>
<dbReference type="EMBL" id="JAFBBP010000001">
    <property type="protein sequence ID" value="MBM7494337.1"/>
    <property type="molecule type" value="Genomic_DNA"/>
</dbReference>
<evidence type="ECO:0000313" key="15">
    <source>
        <dbReference type="Proteomes" id="UP000764837"/>
    </source>
</evidence>
<dbReference type="SUPFAM" id="SSF53335">
    <property type="entry name" value="S-adenosyl-L-methionine-dependent methyltransferases"/>
    <property type="match status" value="1"/>
</dbReference>
<evidence type="ECO:0000256" key="8">
    <source>
        <dbReference type="ARBA" id="ARBA00022842"/>
    </source>
</evidence>
<name>A0ABS2M1N5_9ACTN</name>
<proteinExistence type="inferred from homology"/>
<dbReference type="SUPFAM" id="SSF81301">
    <property type="entry name" value="Nucleotidyltransferase"/>
    <property type="match status" value="1"/>
</dbReference>
<dbReference type="CDD" id="cd02440">
    <property type="entry name" value="AdoMet_MTases"/>
    <property type="match status" value="1"/>
</dbReference>
<protein>
    <recommendedName>
        <fullName evidence="3">Small RNA 2'-O-methyltransferase</fullName>
        <ecNumber evidence="11">2.1.1.386</ecNumber>
    </recommendedName>
</protein>
<keyword evidence="9" id="KW-0694">RNA-binding</keyword>
<evidence type="ECO:0000256" key="12">
    <source>
        <dbReference type="ARBA" id="ARBA00048418"/>
    </source>
</evidence>
<evidence type="ECO:0000256" key="2">
    <source>
        <dbReference type="ARBA" id="ARBA00009026"/>
    </source>
</evidence>
<keyword evidence="8" id="KW-0460">Magnesium</keyword>
<evidence type="ECO:0000259" key="13">
    <source>
        <dbReference type="Pfam" id="PF13649"/>
    </source>
</evidence>
<comment type="cofactor">
    <cofactor evidence="1">
        <name>Mg(2+)</name>
        <dbReference type="ChEBI" id="CHEBI:18420"/>
    </cofactor>
</comment>
<dbReference type="Gene3D" id="3.40.50.150">
    <property type="entry name" value="Vaccinia Virus protein VP39"/>
    <property type="match status" value="1"/>
</dbReference>
<dbReference type="InterPro" id="IPR041698">
    <property type="entry name" value="Methyltransf_25"/>
</dbReference>
<comment type="caution">
    <text evidence="14">The sequence shown here is derived from an EMBL/GenBank/DDBJ whole genome shotgun (WGS) entry which is preliminary data.</text>
</comment>
<dbReference type="GO" id="GO:0032259">
    <property type="term" value="P:methylation"/>
    <property type="evidence" value="ECO:0007669"/>
    <property type="project" value="UniProtKB-KW"/>
</dbReference>
<keyword evidence="15" id="KW-1185">Reference proteome</keyword>
<dbReference type="RefSeq" id="WP_204944920.1">
    <property type="nucleotide sequence ID" value="NZ_JAFBBP010000001.1"/>
</dbReference>
<evidence type="ECO:0000256" key="10">
    <source>
        <dbReference type="ARBA" id="ARBA00023158"/>
    </source>
</evidence>
<dbReference type="Pfam" id="PF13649">
    <property type="entry name" value="Methyltransf_25"/>
    <property type="match status" value="1"/>
</dbReference>
<dbReference type="InterPro" id="IPR026610">
    <property type="entry name" value="Hen1"/>
</dbReference>
<keyword evidence="10" id="KW-0943">RNA-mediated gene silencing</keyword>
<keyword evidence="7" id="KW-0479">Metal-binding</keyword>
<dbReference type="Gene3D" id="3.30.460.10">
    <property type="entry name" value="Beta Polymerase, domain 2"/>
    <property type="match status" value="1"/>
</dbReference>
<evidence type="ECO:0000256" key="11">
    <source>
        <dbReference type="ARBA" id="ARBA00035025"/>
    </source>
</evidence>
<dbReference type="PANTHER" id="PTHR21404">
    <property type="entry name" value="HEN1"/>
    <property type="match status" value="1"/>
</dbReference>
<evidence type="ECO:0000256" key="6">
    <source>
        <dbReference type="ARBA" id="ARBA00022691"/>
    </source>
</evidence>
<evidence type="ECO:0000256" key="5">
    <source>
        <dbReference type="ARBA" id="ARBA00022679"/>
    </source>
</evidence>
<evidence type="ECO:0000256" key="9">
    <source>
        <dbReference type="ARBA" id="ARBA00022884"/>
    </source>
</evidence>
<sequence>MTIPPDADYDTALTLAGDAARILYEAGAQRVWLAGSLAHAQHWDARSDIDFGTIGLPRIQFSAAVARLRRQLGRHVDVIPLEDAPSFIRTQILLEMLPVGADGGVEPRNGPAPPYPVATLTGPAYPKGLHQQRHAVASDVLNRRGVRKALDVGCAQGEFELAALRRWPQKATEFHGIDPDTDAVRSGLEQLDRELDDRLRPRARLDVAEVADLPHLWADHDAVVAIEVIEHLDEPTLELFARLVFRELSPPTVVLTTPNAEYNVLFPEDHSSGRARVRHPGHHFEWTRSEMRRWIAAHAAPAGYRAALRGIGEAHPTYGPPTQMWVLSHDR</sequence>
<dbReference type="InterPro" id="IPR043519">
    <property type="entry name" value="NT_sf"/>
</dbReference>
<evidence type="ECO:0000313" key="14">
    <source>
        <dbReference type="EMBL" id="MBM7494337.1"/>
    </source>
</evidence>
<evidence type="ECO:0000256" key="7">
    <source>
        <dbReference type="ARBA" id="ARBA00022723"/>
    </source>
</evidence>
<dbReference type="InterPro" id="IPR029063">
    <property type="entry name" value="SAM-dependent_MTases_sf"/>
</dbReference>
<dbReference type="PANTHER" id="PTHR21404:SF3">
    <property type="entry name" value="SMALL RNA 2'-O-METHYLTRANSFERASE"/>
    <property type="match status" value="1"/>
</dbReference>
<feature type="domain" description="Methyltransferase" evidence="13">
    <location>
        <begin position="150"/>
        <end position="250"/>
    </location>
</feature>
<comment type="catalytic activity">
    <reaction evidence="12">
        <text>small RNA 3'-end nucleotide + S-adenosyl-L-methionine = small RNA 3'-end 2'-O-methylnucleotide + S-adenosyl-L-homocysteine + H(+)</text>
        <dbReference type="Rhea" id="RHEA:37887"/>
        <dbReference type="Rhea" id="RHEA-COMP:10415"/>
        <dbReference type="Rhea" id="RHEA-COMP:10416"/>
        <dbReference type="ChEBI" id="CHEBI:15378"/>
        <dbReference type="ChEBI" id="CHEBI:57856"/>
        <dbReference type="ChEBI" id="CHEBI:59789"/>
        <dbReference type="ChEBI" id="CHEBI:74896"/>
        <dbReference type="ChEBI" id="CHEBI:74898"/>
        <dbReference type="EC" id="2.1.1.386"/>
    </reaction>
</comment>
<evidence type="ECO:0000256" key="4">
    <source>
        <dbReference type="ARBA" id="ARBA00022603"/>
    </source>
</evidence>
<keyword evidence="4 14" id="KW-0489">Methyltransferase</keyword>
<dbReference type="GO" id="GO:0008168">
    <property type="term" value="F:methyltransferase activity"/>
    <property type="evidence" value="ECO:0007669"/>
    <property type="project" value="UniProtKB-KW"/>
</dbReference>
<dbReference type="EC" id="2.1.1.386" evidence="11"/>
<reference evidence="14 15" key="1">
    <citation type="submission" date="2021-01" db="EMBL/GenBank/DDBJ databases">
        <title>Sequencing the genomes of 1000 actinobacteria strains.</title>
        <authorList>
            <person name="Klenk H.-P."/>
        </authorList>
    </citation>
    <scope>NUCLEOTIDE SEQUENCE [LARGE SCALE GENOMIC DNA]</scope>
    <source>
        <strain evidence="14 15">DSM 100204</strain>
    </source>
</reference>
<keyword evidence="6" id="KW-0949">S-adenosyl-L-methionine</keyword>
<evidence type="ECO:0000256" key="1">
    <source>
        <dbReference type="ARBA" id="ARBA00001946"/>
    </source>
</evidence>